<dbReference type="RefSeq" id="XP_041195151.1">
    <property type="nucleotide sequence ID" value="XM_041339769.1"/>
</dbReference>
<dbReference type="SUPFAM" id="SSF52540">
    <property type="entry name" value="P-loop containing nucleoside triphosphate hydrolases"/>
    <property type="match status" value="1"/>
</dbReference>
<name>A0A9P7EF62_9AGAM</name>
<dbReference type="InterPro" id="IPR039657">
    <property type="entry name" value="Dimethylallyltransferase"/>
</dbReference>
<evidence type="ECO:0000313" key="6">
    <source>
        <dbReference type="Proteomes" id="UP000807769"/>
    </source>
</evidence>
<accession>A0A9P7EF62</accession>
<dbReference type="AlphaFoldDB" id="A0A9P7EF62"/>
<dbReference type="Gene3D" id="3.40.50.300">
    <property type="entry name" value="P-loop containing nucleotide triphosphate hydrolases"/>
    <property type="match status" value="1"/>
</dbReference>
<keyword evidence="4" id="KW-0067">ATP-binding</keyword>
<dbReference type="Gene3D" id="1.10.20.140">
    <property type="match status" value="1"/>
</dbReference>
<dbReference type="GO" id="GO:0006400">
    <property type="term" value="P:tRNA modification"/>
    <property type="evidence" value="ECO:0007669"/>
    <property type="project" value="TreeGrafter"/>
</dbReference>
<dbReference type="PANTHER" id="PTHR11088">
    <property type="entry name" value="TRNA DIMETHYLALLYLTRANSFERASE"/>
    <property type="match status" value="1"/>
</dbReference>
<dbReference type="OrthoDB" id="775260at2759"/>
<evidence type="ECO:0000256" key="4">
    <source>
        <dbReference type="ARBA" id="ARBA00022840"/>
    </source>
</evidence>
<evidence type="ECO:0000256" key="1">
    <source>
        <dbReference type="ARBA" id="ARBA00005842"/>
    </source>
</evidence>
<dbReference type="GO" id="GO:0005739">
    <property type="term" value="C:mitochondrion"/>
    <property type="evidence" value="ECO:0007669"/>
    <property type="project" value="TreeGrafter"/>
</dbReference>
<dbReference type="GeneID" id="64633785"/>
<dbReference type="EMBL" id="JABBWG010000009">
    <property type="protein sequence ID" value="KAG1819616.1"/>
    <property type="molecule type" value="Genomic_DNA"/>
</dbReference>
<evidence type="ECO:0000256" key="2">
    <source>
        <dbReference type="ARBA" id="ARBA00022679"/>
    </source>
</evidence>
<organism evidence="5 6">
    <name type="scientific">Suillus subaureus</name>
    <dbReference type="NCBI Taxonomy" id="48587"/>
    <lineage>
        <taxon>Eukaryota</taxon>
        <taxon>Fungi</taxon>
        <taxon>Dikarya</taxon>
        <taxon>Basidiomycota</taxon>
        <taxon>Agaricomycotina</taxon>
        <taxon>Agaricomycetes</taxon>
        <taxon>Agaricomycetidae</taxon>
        <taxon>Boletales</taxon>
        <taxon>Suillineae</taxon>
        <taxon>Suillaceae</taxon>
        <taxon>Suillus</taxon>
    </lineage>
</organism>
<keyword evidence="2 5" id="KW-0808">Transferase</keyword>
<dbReference type="GO" id="GO:0005524">
    <property type="term" value="F:ATP binding"/>
    <property type="evidence" value="ECO:0007669"/>
    <property type="project" value="UniProtKB-KW"/>
</dbReference>
<proteinExistence type="inferred from homology"/>
<dbReference type="PANTHER" id="PTHR11088:SF89">
    <property type="entry name" value="TRNA DIMETHYLALLYLTRANSFERASE"/>
    <property type="match status" value="1"/>
</dbReference>
<keyword evidence="6" id="KW-1185">Reference proteome</keyword>
<dbReference type="InterPro" id="IPR027417">
    <property type="entry name" value="P-loop_NTPase"/>
</dbReference>
<sequence>MSNLRPIITICGTTGVGKSKLSIELALKIAQGIHGWRGARIINTDSMQVYTGMDVITNKVPVAERMGVEHLLMDFKQPGEQYVVGQWVQDAIKAIDETHRMDMIPIIVGGTSYWIQHLMFPSRLPTPGQTLSDSVAQSIANLPPELLELFNALPEHPPSAASHPQDAMLLHRLLTALDEPVAQRWHWRDTRKVMGSLRVIKDTGKAPSEIIIEQSKTALIPRYRTLCFWLYAEPSILNERLDARVDDMIKARSGRLLNEIKELRAIASSPACSSPDGVVAWPSDESTVQQTDYTVGIYQSIGEFRPVFFYDTDLQDLGYKEFHDYLASAEPSEKVFVSAVGE</sequence>
<evidence type="ECO:0000256" key="3">
    <source>
        <dbReference type="ARBA" id="ARBA00022741"/>
    </source>
</evidence>
<gene>
    <name evidence="5" type="ORF">BJ212DRAFT_1478850</name>
</gene>
<dbReference type="Pfam" id="PF01715">
    <property type="entry name" value="IPPT"/>
    <property type="match status" value="1"/>
</dbReference>
<keyword evidence="3" id="KW-0547">Nucleotide-binding</keyword>
<dbReference type="Proteomes" id="UP000807769">
    <property type="component" value="Unassembled WGS sequence"/>
</dbReference>
<protein>
    <submittedName>
        <fullName evidence="5">IPP transferase-domain-containing protein</fullName>
    </submittedName>
</protein>
<comment type="similarity">
    <text evidence="1">Belongs to the IPP transferase family.</text>
</comment>
<comment type="caution">
    <text evidence="5">The sequence shown here is derived from an EMBL/GenBank/DDBJ whole genome shotgun (WGS) entry which is preliminary data.</text>
</comment>
<dbReference type="GO" id="GO:0052381">
    <property type="term" value="F:tRNA dimethylallyltransferase activity"/>
    <property type="evidence" value="ECO:0007669"/>
    <property type="project" value="TreeGrafter"/>
</dbReference>
<reference evidence="5" key="1">
    <citation type="journal article" date="2020" name="New Phytol.">
        <title>Comparative genomics reveals dynamic genome evolution in host specialist ectomycorrhizal fungi.</title>
        <authorList>
            <person name="Lofgren L.A."/>
            <person name="Nguyen N.H."/>
            <person name="Vilgalys R."/>
            <person name="Ruytinx J."/>
            <person name="Liao H.L."/>
            <person name="Branco S."/>
            <person name="Kuo A."/>
            <person name="LaButti K."/>
            <person name="Lipzen A."/>
            <person name="Andreopoulos W."/>
            <person name="Pangilinan J."/>
            <person name="Riley R."/>
            <person name="Hundley H."/>
            <person name="Na H."/>
            <person name="Barry K."/>
            <person name="Grigoriev I.V."/>
            <person name="Stajich J.E."/>
            <person name="Kennedy P.G."/>
        </authorList>
    </citation>
    <scope>NUCLEOTIDE SEQUENCE</scope>
    <source>
        <strain evidence="5">MN1</strain>
    </source>
</reference>
<evidence type="ECO:0000313" key="5">
    <source>
        <dbReference type="EMBL" id="KAG1819616.1"/>
    </source>
</evidence>